<name>A0ABT5Q1G4_9PSED</name>
<proteinExistence type="predicted"/>
<accession>A0ABT5Q1G4</accession>
<organism evidence="1 2">
    <name type="scientific">Pseudomonas idahonensis</name>
    <dbReference type="NCBI Taxonomy" id="2942628"/>
    <lineage>
        <taxon>Bacteria</taxon>
        <taxon>Pseudomonadati</taxon>
        <taxon>Pseudomonadota</taxon>
        <taxon>Gammaproteobacteria</taxon>
        <taxon>Pseudomonadales</taxon>
        <taxon>Pseudomonadaceae</taxon>
        <taxon>Pseudomonas</taxon>
    </lineage>
</organism>
<evidence type="ECO:0000313" key="2">
    <source>
        <dbReference type="Proteomes" id="UP001217610"/>
    </source>
</evidence>
<reference evidence="1 2" key="1">
    <citation type="submission" date="2022-05" db="EMBL/GenBank/DDBJ databases">
        <title>Novel Pseudomonas spp. Isolated from a Rainbow Trout Aquaculture Facility.</title>
        <authorList>
            <person name="Testerman T."/>
            <person name="Graf J."/>
        </authorList>
    </citation>
    <scope>NUCLEOTIDE SEQUENCE [LARGE SCALE GENOMIC DNA]</scope>
    <source>
        <strain evidence="1 2">ID357</strain>
    </source>
</reference>
<dbReference type="RefSeq" id="WP_273922469.1">
    <property type="nucleotide sequence ID" value="NZ_JAMDGR010000002.1"/>
</dbReference>
<protein>
    <recommendedName>
        <fullName evidence="3">DUF3829 domain-containing protein</fullName>
    </recommendedName>
</protein>
<dbReference type="Proteomes" id="UP001217610">
    <property type="component" value="Unassembled WGS sequence"/>
</dbReference>
<dbReference type="EMBL" id="JAMDGR010000002">
    <property type="protein sequence ID" value="MDD1147576.1"/>
    <property type="molecule type" value="Genomic_DNA"/>
</dbReference>
<evidence type="ECO:0008006" key="3">
    <source>
        <dbReference type="Google" id="ProtNLM"/>
    </source>
</evidence>
<sequence length="306" mass="33443">MKPRPLVLILFVWFFQLGGCAYHSQAITDFSAATLSYSDTAKKLITEASNQCRTSHTLEYLGQLDPKNAPGYSPGSLNSEVESICQGTDIRDSTLNALADILTGYATALGKMSKLQSGTFDGSLIKLTDAAAKLNEKKPSAEVKAGALLAESSIAFILQAKTKQQLKNMLYENHARISLISSRLEQYANYVYSTDMYAAHGIYNSLSQSLKVASQAHSSSEAAARMPVRKLYAEVYALNEASSLTATSERVKKFQQATAAFIKAHRELMVNIDHLDTQEVLAEIKSFSDRASSLREAFNATKDGEQ</sequence>
<keyword evidence="2" id="KW-1185">Reference proteome</keyword>
<evidence type="ECO:0000313" key="1">
    <source>
        <dbReference type="EMBL" id="MDD1147576.1"/>
    </source>
</evidence>
<gene>
    <name evidence="1" type="ORF">M5G25_04735</name>
</gene>
<comment type="caution">
    <text evidence="1">The sequence shown here is derived from an EMBL/GenBank/DDBJ whole genome shotgun (WGS) entry which is preliminary data.</text>
</comment>